<gene>
    <name evidence="2" type="ORF">SteCoe_13664</name>
</gene>
<keyword evidence="3" id="KW-1185">Reference proteome</keyword>
<comment type="caution">
    <text evidence="2">The sequence shown here is derived from an EMBL/GenBank/DDBJ whole genome shotgun (WGS) entry which is preliminary data.</text>
</comment>
<evidence type="ECO:0000256" key="1">
    <source>
        <dbReference type="SAM" id="MobiDB-lite"/>
    </source>
</evidence>
<evidence type="ECO:0000313" key="2">
    <source>
        <dbReference type="EMBL" id="OMJ85079.1"/>
    </source>
</evidence>
<accession>A0A1R2C7V5</accession>
<name>A0A1R2C7V5_9CILI</name>
<organism evidence="2 3">
    <name type="scientific">Stentor coeruleus</name>
    <dbReference type="NCBI Taxonomy" id="5963"/>
    <lineage>
        <taxon>Eukaryota</taxon>
        <taxon>Sar</taxon>
        <taxon>Alveolata</taxon>
        <taxon>Ciliophora</taxon>
        <taxon>Postciliodesmatophora</taxon>
        <taxon>Heterotrichea</taxon>
        <taxon>Heterotrichida</taxon>
        <taxon>Stentoridae</taxon>
        <taxon>Stentor</taxon>
    </lineage>
</organism>
<dbReference type="Proteomes" id="UP000187209">
    <property type="component" value="Unassembled WGS sequence"/>
</dbReference>
<dbReference type="AlphaFoldDB" id="A0A1R2C7V5"/>
<evidence type="ECO:0000313" key="3">
    <source>
        <dbReference type="Proteomes" id="UP000187209"/>
    </source>
</evidence>
<sequence>MQSNIIKLKRVQYKVKFATKHTIIPINPKVLPDVKFDKSPKGLKSSMSPIKTSPKKFKSHERIRKLPPTPKANLNNIPSLMFKKVTEEINMITKEIDNFVRDKSSKTYIQDHKRRSKTPPISFKVTKQSFPDLSFKLPKVID</sequence>
<protein>
    <submittedName>
        <fullName evidence="2">Uncharacterized protein</fullName>
    </submittedName>
</protein>
<dbReference type="EMBL" id="MPUH01000248">
    <property type="protein sequence ID" value="OMJ85079.1"/>
    <property type="molecule type" value="Genomic_DNA"/>
</dbReference>
<reference evidence="2 3" key="1">
    <citation type="submission" date="2016-11" db="EMBL/GenBank/DDBJ databases">
        <title>The macronuclear genome of Stentor coeruleus: a giant cell with tiny introns.</title>
        <authorList>
            <person name="Slabodnick M."/>
            <person name="Ruby J.G."/>
            <person name="Reiff S.B."/>
            <person name="Swart E.C."/>
            <person name="Gosai S."/>
            <person name="Prabakaran S."/>
            <person name="Witkowska E."/>
            <person name="Larue G.E."/>
            <person name="Fisher S."/>
            <person name="Freeman R.M."/>
            <person name="Gunawardena J."/>
            <person name="Chu W."/>
            <person name="Stover N.A."/>
            <person name="Gregory B.D."/>
            <person name="Nowacki M."/>
            <person name="Derisi J."/>
            <person name="Roy S.W."/>
            <person name="Marshall W.F."/>
            <person name="Sood P."/>
        </authorList>
    </citation>
    <scope>NUCLEOTIDE SEQUENCE [LARGE SCALE GENOMIC DNA]</scope>
    <source>
        <strain evidence="2">WM001</strain>
    </source>
</reference>
<feature type="region of interest" description="Disordered" evidence="1">
    <location>
        <begin position="37"/>
        <end position="61"/>
    </location>
</feature>
<proteinExistence type="predicted"/>